<dbReference type="Gene3D" id="1.10.8.10">
    <property type="entry name" value="DNA helicase RuvA subunit, C-terminal domain"/>
    <property type="match status" value="1"/>
</dbReference>
<dbReference type="PANTHER" id="PTHR46713">
    <property type="entry name" value="F13M7.16 PROTEIN"/>
    <property type="match status" value="1"/>
</dbReference>
<dbReference type="InterPro" id="IPR009060">
    <property type="entry name" value="UBA-like_sf"/>
</dbReference>
<reference evidence="4" key="1">
    <citation type="submission" date="2025-08" db="UniProtKB">
        <authorList>
            <consortium name="RefSeq"/>
        </authorList>
    </citation>
    <scope>IDENTIFICATION</scope>
    <source>
        <tissue evidence="4">Fruit stalk</tissue>
    </source>
</reference>
<dbReference type="OrthoDB" id="10254930at2759"/>
<proteinExistence type="predicted"/>
<dbReference type="Pfam" id="PF22562">
    <property type="entry name" value="UBA_7"/>
    <property type="match status" value="1"/>
</dbReference>
<dbReference type="InterPro" id="IPR015940">
    <property type="entry name" value="UBA"/>
</dbReference>
<feature type="transmembrane region" description="Helical" evidence="1">
    <location>
        <begin position="122"/>
        <end position="146"/>
    </location>
</feature>
<dbReference type="PANTHER" id="PTHR46713:SF4">
    <property type="entry name" value="UBIQUITIN-ASSOCIATED (UBA)_TS-N DOMAIN PROTEIN"/>
    <property type="match status" value="1"/>
</dbReference>
<dbReference type="SMART" id="SM00165">
    <property type="entry name" value="UBA"/>
    <property type="match status" value="1"/>
</dbReference>
<evidence type="ECO:0000259" key="2">
    <source>
        <dbReference type="PROSITE" id="PS50030"/>
    </source>
</evidence>
<keyword evidence="1" id="KW-1133">Transmembrane helix</keyword>
<name>A0A6P6A152_DURZI</name>
<keyword evidence="1" id="KW-0472">Membrane</keyword>
<evidence type="ECO:0000313" key="3">
    <source>
        <dbReference type="Proteomes" id="UP000515121"/>
    </source>
</evidence>
<dbReference type="CDD" id="cd14290">
    <property type="entry name" value="UBA_PUB_plant"/>
    <property type="match status" value="1"/>
</dbReference>
<dbReference type="RefSeq" id="XP_022758699.1">
    <property type="nucleotide sequence ID" value="XM_022902964.1"/>
</dbReference>
<feature type="domain" description="UBA" evidence="2">
    <location>
        <begin position="2"/>
        <end position="52"/>
    </location>
</feature>
<keyword evidence="1" id="KW-0812">Transmembrane</keyword>
<accession>A0A6P6A152</accession>
<dbReference type="Proteomes" id="UP000515121">
    <property type="component" value="Unplaced"/>
</dbReference>
<dbReference type="PROSITE" id="PS50030">
    <property type="entry name" value="UBA"/>
    <property type="match status" value="1"/>
</dbReference>
<dbReference type="KEGG" id="dzi:111305425"/>
<protein>
    <submittedName>
        <fullName evidence="4">UBX domain-containing protein 1-like isoform X1</fullName>
    </submittedName>
</protein>
<organism evidence="3 4">
    <name type="scientific">Durio zibethinus</name>
    <name type="common">Durian</name>
    <dbReference type="NCBI Taxonomy" id="66656"/>
    <lineage>
        <taxon>Eukaryota</taxon>
        <taxon>Viridiplantae</taxon>
        <taxon>Streptophyta</taxon>
        <taxon>Embryophyta</taxon>
        <taxon>Tracheophyta</taxon>
        <taxon>Spermatophyta</taxon>
        <taxon>Magnoliopsida</taxon>
        <taxon>eudicotyledons</taxon>
        <taxon>Gunneridae</taxon>
        <taxon>Pentapetalae</taxon>
        <taxon>rosids</taxon>
        <taxon>malvids</taxon>
        <taxon>Malvales</taxon>
        <taxon>Malvaceae</taxon>
        <taxon>Helicteroideae</taxon>
        <taxon>Durio</taxon>
    </lineage>
</organism>
<dbReference type="SUPFAM" id="SSF46934">
    <property type="entry name" value="UBA-like"/>
    <property type="match status" value="1"/>
</dbReference>
<dbReference type="AlphaFoldDB" id="A0A6P6A152"/>
<gene>
    <name evidence="4" type="primary">LOC111305425</name>
</gene>
<evidence type="ECO:0000313" key="4">
    <source>
        <dbReference type="RefSeq" id="XP_022758699.1"/>
    </source>
</evidence>
<dbReference type="GeneID" id="111305425"/>
<keyword evidence="3" id="KW-1185">Reference proteome</keyword>
<evidence type="ECO:0000256" key="1">
    <source>
        <dbReference type="SAM" id="Phobius"/>
    </source>
</evidence>
<sequence>MQPQQEIPVMVVKMKSLEELEPLGFPRDRAVRALHYSGNTTIKAAVNWLIDHENDAEIDQMPLVALNMDIESPQPSDITEAIQIKEQELSCSLLGTEFAKRKKKKKRKVKVKGRRKEFGQKFCALYLLYFLKAMTPFLINFSMHIYQPFSLAKSREGGREKGKGKSASAVRSG</sequence>